<sequence>MEDSRWMDAQLKAANDLVNAGSQALRQNQNAAGAAALREADAILDMAEEESDDVLKLRARVSNELGVAHQRLNKLEESLGYHGKAAEICTRLIERGESFEANSAATHLNLSSIYIAMGKAPEALEAGEKALTMIGLLREREEPGVDALELGANQNMAVIYAREKRYEESDAAMERSVALAEALAEAGQPNFQAQLAQGCQQLSVILFDEERFEHALRWGRSAEALSEKAFEALGQPVLPVYVISQINLISYNERLGRFADAEDCLWKALDVAGNDAQILRRGYAFYETCRKQADARLEEGNLPREEVDEGFEELNERIEKVGGMEAIQRAIEQAQQRGRR</sequence>
<protein>
    <submittedName>
        <fullName evidence="1">Tetratricopeptide repeat protein</fullName>
    </submittedName>
</protein>
<dbReference type="AlphaFoldDB" id="A0A5C6WYD4"/>
<dbReference type="Pfam" id="PF20092">
    <property type="entry name" value="DUF6483"/>
    <property type="match status" value="1"/>
</dbReference>
<dbReference type="Gene3D" id="1.25.40.10">
    <property type="entry name" value="Tetratricopeptide repeat domain"/>
    <property type="match status" value="2"/>
</dbReference>
<dbReference type="SMART" id="SM00028">
    <property type="entry name" value="TPR"/>
    <property type="match status" value="5"/>
</dbReference>
<proteinExistence type="predicted"/>
<name>A0A5C6WYD4_9DELT</name>
<dbReference type="SUPFAM" id="SSF48452">
    <property type="entry name" value="TPR-like"/>
    <property type="match status" value="2"/>
</dbReference>
<dbReference type="EMBL" id="VOSL01000054">
    <property type="protein sequence ID" value="TXD34473.1"/>
    <property type="molecule type" value="Genomic_DNA"/>
</dbReference>
<dbReference type="RefSeq" id="WP_146974854.1">
    <property type="nucleotide sequence ID" value="NZ_VOSL01000054.1"/>
</dbReference>
<accession>A0A5C6WYD4</accession>
<evidence type="ECO:0000313" key="2">
    <source>
        <dbReference type="Proteomes" id="UP000321046"/>
    </source>
</evidence>
<comment type="caution">
    <text evidence="1">The sequence shown here is derived from an EMBL/GenBank/DDBJ whole genome shotgun (WGS) entry which is preliminary data.</text>
</comment>
<gene>
    <name evidence="1" type="ORF">FRC96_12635</name>
</gene>
<dbReference type="InterPro" id="IPR011990">
    <property type="entry name" value="TPR-like_helical_dom_sf"/>
</dbReference>
<reference evidence="1 2" key="1">
    <citation type="submission" date="2019-08" db="EMBL/GenBank/DDBJ databases">
        <title>Bradymonadales sp. TMQ2.</title>
        <authorList>
            <person name="Liang Q."/>
        </authorList>
    </citation>
    <scope>NUCLEOTIDE SEQUENCE [LARGE SCALE GENOMIC DNA]</scope>
    <source>
        <strain evidence="1 2">TMQ2</strain>
    </source>
</reference>
<dbReference type="Proteomes" id="UP000321046">
    <property type="component" value="Unassembled WGS sequence"/>
</dbReference>
<evidence type="ECO:0000313" key="1">
    <source>
        <dbReference type="EMBL" id="TXD34473.1"/>
    </source>
</evidence>
<dbReference type="InterPro" id="IPR019734">
    <property type="entry name" value="TPR_rpt"/>
</dbReference>
<organism evidence="1 2">
    <name type="scientific">Lujinxingia vulgaris</name>
    <dbReference type="NCBI Taxonomy" id="2600176"/>
    <lineage>
        <taxon>Bacteria</taxon>
        <taxon>Deltaproteobacteria</taxon>
        <taxon>Bradymonadales</taxon>
        <taxon>Lujinxingiaceae</taxon>
        <taxon>Lujinxingia</taxon>
    </lineage>
</organism>
<dbReference type="Pfam" id="PF13424">
    <property type="entry name" value="TPR_12"/>
    <property type="match status" value="1"/>
</dbReference>
<dbReference type="InterPro" id="IPR045507">
    <property type="entry name" value="DUF6483"/>
</dbReference>
<dbReference type="Pfam" id="PF13181">
    <property type="entry name" value="TPR_8"/>
    <property type="match status" value="1"/>
</dbReference>
<dbReference type="OrthoDB" id="5491947at2"/>